<accession>A0AA35T5U6</accession>
<evidence type="ECO:0000313" key="2">
    <source>
        <dbReference type="EMBL" id="CAI8041819.1"/>
    </source>
</evidence>
<keyword evidence="3" id="KW-1185">Reference proteome</keyword>
<dbReference type="EMBL" id="CASHTH010003211">
    <property type="protein sequence ID" value="CAI8041819.1"/>
    <property type="molecule type" value="Genomic_DNA"/>
</dbReference>
<gene>
    <name evidence="2" type="ORF">GBAR_LOCUS23209</name>
</gene>
<organism evidence="2 3">
    <name type="scientific">Geodia barretti</name>
    <name type="common">Barrett's horny sponge</name>
    <dbReference type="NCBI Taxonomy" id="519541"/>
    <lineage>
        <taxon>Eukaryota</taxon>
        <taxon>Metazoa</taxon>
        <taxon>Porifera</taxon>
        <taxon>Demospongiae</taxon>
        <taxon>Heteroscleromorpha</taxon>
        <taxon>Tetractinellida</taxon>
        <taxon>Astrophorina</taxon>
        <taxon>Geodiidae</taxon>
        <taxon>Geodia</taxon>
    </lineage>
</organism>
<dbReference type="GO" id="GO:0008270">
    <property type="term" value="F:zinc ion binding"/>
    <property type="evidence" value="ECO:0007669"/>
    <property type="project" value="InterPro"/>
</dbReference>
<feature type="domain" description="Cobalamin-independent methionine synthase MetE C-terminal/archaeal" evidence="1">
    <location>
        <begin position="124"/>
        <end position="305"/>
    </location>
</feature>
<sequence>MPDIYRADHVGSLLRPTEVKEARSAYQGGRMELSEVTAVEDRAILRVLERQKDVGMTVFTDGEFRRTVFQNDLVESVDGFVETSSPAVVRIWQGPGEQPTEPGMRHVVGAKLRQPGITDPFYSSRSDLLWEIAEIIRSEIAALAESGVQYIQMDAPRYSYYVDPRWRQHLRDLGEDPDQMFEEAVAADNHCLEGAQREGIVVAFHVCRGNNQSKWYAEGGYEAIAELLFGSLKVDRFLLEYDTERSGTFDPLRFTPSDKVVVLGLISSKEAELESSDKLLRRIEEASAFVPLERLAISPQCGFASTAPGNLMTEDQQWRKLEMVAEVARQVWGN</sequence>
<dbReference type="SUPFAM" id="SSF51726">
    <property type="entry name" value="UROD/MetE-like"/>
    <property type="match status" value="1"/>
</dbReference>
<dbReference type="Pfam" id="PF01717">
    <property type="entry name" value="Meth_synt_2"/>
    <property type="match status" value="1"/>
</dbReference>
<dbReference type="InterPro" id="IPR038071">
    <property type="entry name" value="UROD/MetE-like_sf"/>
</dbReference>
<dbReference type="CDD" id="cd03311">
    <property type="entry name" value="CIMS_C_terminal_like"/>
    <property type="match status" value="1"/>
</dbReference>
<evidence type="ECO:0000259" key="1">
    <source>
        <dbReference type="Pfam" id="PF01717"/>
    </source>
</evidence>
<dbReference type="AlphaFoldDB" id="A0AA35T5U6"/>
<proteinExistence type="predicted"/>
<dbReference type="PANTHER" id="PTHR43844:SF1">
    <property type="entry name" value="METHIONINE SYNTHASE"/>
    <property type="match status" value="1"/>
</dbReference>
<reference evidence="2" key="1">
    <citation type="submission" date="2023-03" db="EMBL/GenBank/DDBJ databases">
        <authorList>
            <person name="Steffen K."/>
            <person name="Cardenas P."/>
        </authorList>
    </citation>
    <scope>NUCLEOTIDE SEQUENCE</scope>
</reference>
<dbReference type="Proteomes" id="UP001174909">
    <property type="component" value="Unassembled WGS sequence"/>
</dbReference>
<evidence type="ECO:0000313" key="3">
    <source>
        <dbReference type="Proteomes" id="UP001174909"/>
    </source>
</evidence>
<protein>
    <submittedName>
        <fullName evidence="2">Uncharacterized protein YxjH</fullName>
    </submittedName>
</protein>
<dbReference type="GO" id="GO:0003871">
    <property type="term" value="F:5-methyltetrahydropteroyltriglutamate-homocysteine S-methyltransferase activity"/>
    <property type="evidence" value="ECO:0007669"/>
    <property type="project" value="InterPro"/>
</dbReference>
<dbReference type="GO" id="GO:0009086">
    <property type="term" value="P:methionine biosynthetic process"/>
    <property type="evidence" value="ECO:0007669"/>
    <property type="project" value="InterPro"/>
</dbReference>
<name>A0AA35T5U6_GEOBA</name>
<dbReference type="PANTHER" id="PTHR43844">
    <property type="entry name" value="METHIONINE SYNTHASE"/>
    <property type="match status" value="1"/>
</dbReference>
<dbReference type="Gene3D" id="3.20.20.210">
    <property type="match status" value="2"/>
</dbReference>
<dbReference type="InterPro" id="IPR002629">
    <property type="entry name" value="Met_Synth_C/arc"/>
</dbReference>
<comment type="caution">
    <text evidence="2">The sequence shown here is derived from an EMBL/GenBank/DDBJ whole genome shotgun (WGS) entry which is preliminary data.</text>
</comment>